<dbReference type="STRING" id="2094558.A0A314XPG1"/>
<keyword evidence="2" id="KW-1185">Reference proteome</keyword>
<reference evidence="1 2" key="1">
    <citation type="submission" date="2018-02" db="EMBL/GenBank/DDBJ databases">
        <title>Draft genome of wild Prunus yedoensis var. nudiflora.</title>
        <authorList>
            <person name="Baek S."/>
            <person name="Kim J.-H."/>
            <person name="Choi K."/>
            <person name="Kim G.-B."/>
            <person name="Cho A."/>
            <person name="Jang H."/>
            <person name="Shin C.-H."/>
            <person name="Yu H.-J."/>
            <person name="Mun J.-H."/>
        </authorList>
    </citation>
    <scope>NUCLEOTIDE SEQUENCE [LARGE SCALE GENOMIC DNA]</scope>
    <source>
        <strain evidence="2">cv. Jeju island</strain>
        <tissue evidence="1">Leaf</tissue>
    </source>
</reference>
<dbReference type="AlphaFoldDB" id="A0A314XPG1"/>
<accession>A0A314XPG1</accession>
<protein>
    <submittedName>
        <fullName evidence="1">Protein PHLOEM PROTEIN 2-LIKE A1-like</fullName>
    </submittedName>
</protein>
<dbReference type="InterPro" id="IPR052147">
    <property type="entry name" value="PP2-like/Lectin"/>
</dbReference>
<sequence>MATGWSSGGEASQSQAQPTESVKHHAQMMYLDQTSNRCFLVYAKALDITWSGDPRYWRWVQETRLHCCDGPTEAAELLKVCWLEVRGKLNTTKLSPGIRYEVVFVVKLQAKAYGWDVPVNLKLTVPHASENRWSKVNLIDKAREQWIEIPVGDFIASPEKPGDVEFSLYEYDGRWKSGLVIKGVCRSAKLLITWHMSREMMFWFFHFNAEMRELHMQ</sequence>
<dbReference type="OrthoDB" id="1032996at2759"/>
<proteinExistence type="predicted"/>
<dbReference type="EMBL" id="PJQY01002479">
    <property type="protein sequence ID" value="PQP93203.1"/>
    <property type="molecule type" value="Genomic_DNA"/>
</dbReference>
<dbReference type="PANTHER" id="PTHR48478:SF1">
    <property type="entry name" value="LECTIN-LIKE"/>
    <property type="match status" value="1"/>
</dbReference>
<evidence type="ECO:0000313" key="2">
    <source>
        <dbReference type="Proteomes" id="UP000250321"/>
    </source>
</evidence>
<evidence type="ECO:0000313" key="1">
    <source>
        <dbReference type="EMBL" id="PQP93203.1"/>
    </source>
</evidence>
<gene>
    <name evidence="1" type="ORF">Pyn_40303</name>
</gene>
<dbReference type="GO" id="GO:0030246">
    <property type="term" value="F:carbohydrate binding"/>
    <property type="evidence" value="ECO:0007669"/>
    <property type="project" value="InterPro"/>
</dbReference>
<dbReference type="Pfam" id="PF14299">
    <property type="entry name" value="PP2"/>
    <property type="match status" value="1"/>
</dbReference>
<name>A0A314XPG1_PRUYE</name>
<dbReference type="PANTHER" id="PTHR48478">
    <property type="entry name" value="LECTIN-LIKE"/>
    <property type="match status" value="1"/>
</dbReference>
<comment type="caution">
    <text evidence="1">The sequence shown here is derived from an EMBL/GenBank/DDBJ whole genome shotgun (WGS) entry which is preliminary data.</text>
</comment>
<dbReference type="InterPro" id="IPR025886">
    <property type="entry name" value="PP2-like"/>
</dbReference>
<organism evidence="1 2">
    <name type="scientific">Prunus yedoensis var. nudiflora</name>
    <dbReference type="NCBI Taxonomy" id="2094558"/>
    <lineage>
        <taxon>Eukaryota</taxon>
        <taxon>Viridiplantae</taxon>
        <taxon>Streptophyta</taxon>
        <taxon>Embryophyta</taxon>
        <taxon>Tracheophyta</taxon>
        <taxon>Spermatophyta</taxon>
        <taxon>Magnoliopsida</taxon>
        <taxon>eudicotyledons</taxon>
        <taxon>Gunneridae</taxon>
        <taxon>Pentapetalae</taxon>
        <taxon>rosids</taxon>
        <taxon>fabids</taxon>
        <taxon>Rosales</taxon>
        <taxon>Rosaceae</taxon>
        <taxon>Amygdaloideae</taxon>
        <taxon>Amygdaleae</taxon>
        <taxon>Prunus</taxon>
    </lineage>
</organism>
<dbReference type="Proteomes" id="UP000250321">
    <property type="component" value="Unassembled WGS sequence"/>
</dbReference>